<keyword evidence="15" id="KW-0675">Receptor</keyword>
<feature type="transmembrane region" description="Helical" evidence="11">
    <location>
        <begin position="1117"/>
        <end position="1137"/>
    </location>
</feature>
<dbReference type="PROSITE" id="PS50026">
    <property type="entry name" value="EGF_3"/>
    <property type="match status" value="1"/>
</dbReference>
<accession>A0AA35X2K3</accession>
<dbReference type="CDD" id="cd00054">
    <property type="entry name" value="EGF_CA"/>
    <property type="match status" value="1"/>
</dbReference>
<feature type="transmembrane region" description="Helical" evidence="11">
    <location>
        <begin position="943"/>
        <end position="963"/>
    </location>
</feature>
<feature type="region of interest" description="Disordered" evidence="10">
    <location>
        <begin position="1228"/>
        <end position="1304"/>
    </location>
</feature>
<dbReference type="Pfam" id="PF13927">
    <property type="entry name" value="Ig_3"/>
    <property type="match status" value="2"/>
</dbReference>
<dbReference type="PROSITE" id="PS50835">
    <property type="entry name" value="IG_LIKE"/>
    <property type="match status" value="3"/>
</dbReference>
<dbReference type="SMART" id="SM00303">
    <property type="entry name" value="GPS"/>
    <property type="match status" value="1"/>
</dbReference>
<evidence type="ECO:0000259" key="12">
    <source>
        <dbReference type="PROSITE" id="PS50026"/>
    </source>
</evidence>
<dbReference type="SMART" id="SM00409">
    <property type="entry name" value="IG"/>
    <property type="match status" value="4"/>
</dbReference>
<dbReference type="InterPro" id="IPR003599">
    <property type="entry name" value="Ig_sub"/>
</dbReference>
<evidence type="ECO:0000256" key="5">
    <source>
        <dbReference type="ARBA" id="ARBA00022729"/>
    </source>
</evidence>
<protein>
    <submittedName>
        <fullName evidence="15">Adhesion G protein-coupled receptor L3</fullName>
    </submittedName>
</protein>
<dbReference type="InterPro" id="IPR000203">
    <property type="entry name" value="GPS"/>
</dbReference>
<dbReference type="Gene3D" id="2.10.25.10">
    <property type="entry name" value="Laminin"/>
    <property type="match status" value="1"/>
</dbReference>
<feature type="disulfide bond" evidence="9">
    <location>
        <begin position="336"/>
        <end position="345"/>
    </location>
</feature>
<dbReference type="InterPro" id="IPR003598">
    <property type="entry name" value="Ig_sub2"/>
</dbReference>
<keyword evidence="7 11" id="KW-0472">Membrane</keyword>
<proteinExistence type="inferred from homology"/>
<feature type="domain" description="Ig-like" evidence="14">
    <location>
        <begin position="355"/>
        <end position="435"/>
    </location>
</feature>
<evidence type="ECO:0000313" key="15">
    <source>
        <dbReference type="EMBL" id="CAI8042983.1"/>
    </source>
</evidence>
<sequence length="1304" mass="142580">MVTVRCEVRAEPEADVYFTGPVLDTANLRYSTSDRSYSGDLYYSTEHNLTITDLMTSDAGNYTCRANNTHGSVTSEPIFLNVLVLPEVMADRDLYQYIAGQPSVSISFSTSERENPRLSGDDVTVWFRNTDGMVSEVVESDYRTVTLDPPEGGVVNRITVSFTPVRIQDNGTYWVTATNEAGTTNSTPARVEVFVNPTIMAEGELMQVLDELESVTFSCIATGNPSPSFTWTRNEQFLPTATSARFGERSETNGTRAEDGSFTTTGYLAIVNLTVGDSSSYACSASIGVALPAAVNAIIPDPFTLTVNEILFDDCASSPCVNGDCEDIGDGFVCRCPDGFNGILCANPVVVLTPPEIIEPPETTFVNIQTGVTLTCIAVGNPQPDVQWWRNNQMLTGEVLGKLIIAETSLDDRGVYFCIASNTEGEVQSRNAVINLRNIAQFVLRIRLGDVSTGRRKRFTEQDVFNLVDMLNDQLTGTMIGNATVYSVAIQDGFDINDNPSGDIPLVFTFFAENVEDDTTVTIPDPTDPVEPTVVPVVIPDVVAMFNVAEIERIIEEDVMLAAEDLGLNVTVEDFVRFDGCGSEETSLFDNLFSWDETAIGGIRTLACRCDAVDLRQTADRECGGNFTTGAVWFSPSDQDCDFASITRQLCMSPELEAIDNLQLNNLDYLGVVVVTELLEDLVNISSGNESESDVIFGVIEDVLSVSADQLVRGQLDFNTSGRLLYSLEILADAYPNPASIVQQITHDPFRFLRLPRAELTTNIITVTVTSDNRLQQGPDGTARARVDLLNMAGIDGLVVGVYNSPSLFVSRSQYIEDKNRTNVVLGSSVGVITVHFTGQLARTRLDEPVEIRFWKTAEASENGTATECAFWDQSLDEGFGAWSSEGCRLETETETRNFAECTCTHLTQFTLLVDLTPGPPTTVAPTVEREEEEDDSIEDVSYVGGLVCIVFLIIVIVTYLLSSVLRKSSMGASLINSSVCLSALFISYLVSYYVTEDDWACTIFSAIFHYSFLVTSISLLILALLKTLQPEKLGKIFLVLLLVQFIVPAVVVIISSAPDGDNYIDEEFCRPQNEPYWYGLLLVGGLIHMLAWLFLFAGLCVVHIRREKISTQWFEEWLGIALTLAVFELAWGFGLPSTNTLGLGASRLVFQIVFVVGCIALGIVELVFFVVLLREPREVWTGLVNRCIPGRSGGFDTSTYGISVEENPYVARGEGGSMEMSGVPPAKAGLRNDDEVSAAKRSPEASAMTEKLNGEDPEAIVNPAATEQDDEDGSPEMEIEVTEVKMDLGMYDDDADAAKDTRL</sequence>
<dbReference type="SUPFAM" id="SSF48726">
    <property type="entry name" value="Immunoglobulin"/>
    <property type="match status" value="4"/>
</dbReference>
<feature type="transmembrane region" description="Helical" evidence="11">
    <location>
        <begin position="1007"/>
        <end position="1026"/>
    </location>
</feature>
<reference evidence="15" key="1">
    <citation type="submission" date="2023-03" db="EMBL/GenBank/DDBJ databases">
        <authorList>
            <person name="Steffen K."/>
            <person name="Cardenas P."/>
        </authorList>
    </citation>
    <scope>NUCLEOTIDE SEQUENCE</scope>
</reference>
<feature type="domain" description="EGF-like" evidence="12">
    <location>
        <begin position="311"/>
        <end position="346"/>
    </location>
</feature>
<evidence type="ECO:0000256" key="8">
    <source>
        <dbReference type="ARBA" id="ARBA00023157"/>
    </source>
</evidence>
<keyword evidence="16" id="KW-1185">Reference proteome</keyword>
<dbReference type="Proteomes" id="UP001174909">
    <property type="component" value="Unassembled WGS sequence"/>
</dbReference>
<dbReference type="InterPro" id="IPR046338">
    <property type="entry name" value="GAIN_dom_sf"/>
</dbReference>
<keyword evidence="5" id="KW-0732">Signal</keyword>
<dbReference type="Pfam" id="PF01825">
    <property type="entry name" value="GPS"/>
    <property type="match status" value="1"/>
</dbReference>
<dbReference type="InterPro" id="IPR050958">
    <property type="entry name" value="Cell_Adh-Cytoskel_Orgn"/>
</dbReference>
<comment type="caution">
    <text evidence="15">The sequence shown here is derived from an EMBL/GenBank/DDBJ whole genome shotgun (WGS) entry which is preliminary data.</text>
</comment>
<dbReference type="Gene3D" id="1.20.1070.10">
    <property type="entry name" value="Rhodopsin 7-helix transmembrane proteins"/>
    <property type="match status" value="1"/>
</dbReference>
<gene>
    <name evidence="15" type="ORF">GBAR_LOCUS23835</name>
</gene>
<keyword evidence="4 11" id="KW-0812">Transmembrane</keyword>
<dbReference type="InterPro" id="IPR000152">
    <property type="entry name" value="EGF-type_Asp/Asn_hydroxyl_site"/>
</dbReference>
<feature type="domain" description="GAIN-B" evidence="13">
    <location>
        <begin position="756"/>
        <end position="920"/>
    </location>
</feature>
<comment type="caution">
    <text evidence="9">Lacks conserved residue(s) required for the propagation of feature annotation.</text>
</comment>
<keyword evidence="6 11" id="KW-1133">Transmembrane helix</keyword>
<dbReference type="InterPro" id="IPR057244">
    <property type="entry name" value="GAIN_B"/>
</dbReference>
<feature type="compositionally biased region" description="Basic and acidic residues" evidence="10">
    <location>
        <begin position="1231"/>
        <end position="1244"/>
    </location>
</feature>
<feature type="transmembrane region" description="Helical" evidence="11">
    <location>
        <begin position="1038"/>
        <end position="1058"/>
    </location>
</feature>
<feature type="transmembrane region" description="Helical" evidence="11">
    <location>
        <begin position="975"/>
        <end position="995"/>
    </location>
</feature>
<evidence type="ECO:0000256" key="1">
    <source>
        <dbReference type="ARBA" id="ARBA00004236"/>
    </source>
</evidence>
<evidence type="ECO:0000256" key="7">
    <source>
        <dbReference type="ARBA" id="ARBA00023136"/>
    </source>
</evidence>
<dbReference type="PANTHER" id="PTHR45080">
    <property type="entry name" value="CONTACTIN 5"/>
    <property type="match status" value="1"/>
</dbReference>
<evidence type="ECO:0000256" key="11">
    <source>
        <dbReference type="SAM" id="Phobius"/>
    </source>
</evidence>
<feature type="compositionally biased region" description="Acidic residues" evidence="10">
    <location>
        <begin position="1268"/>
        <end position="1282"/>
    </location>
</feature>
<evidence type="ECO:0000259" key="13">
    <source>
        <dbReference type="PROSITE" id="PS50221"/>
    </source>
</evidence>
<dbReference type="GO" id="GO:0005886">
    <property type="term" value="C:plasma membrane"/>
    <property type="evidence" value="ECO:0007669"/>
    <property type="project" value="UniProtKB-SubCell"/>
</dbReference>
<feature type="transmembrane region" description="Helical" evidence="11">
    <location>
        <begin position="1149"/>
        <end position="1174"/>
    </location>
</feature>
<dbReference type="CDD" id="cd00096">
    <property type="entry name" value="Ig"/>
    <property type="match status" value="2"/>
</dbReference>
<dbReference type="GO" id="GO:0007156">
    <property type="term" value="P:homophilic cell adhesion via plasma membrane adhesion molecules"/>
    <property type="evidence" value="ECO:0007669"/>
    <property type="project" value="TreeGrafter"/>
</dbReference>
<dbReference type="PANTHER" id="PTHR45080:SF8">
    <property type="entry name" value="IG-LIKE DOMAIN-CONTAINING PROTEIN"/>
    <property type="match status" value="1"/>
</dbReference>
<feature type="domain" description="Ig-like" evidence="14">
    <location>
        <begin position="188"/>
        <end position="296"/>
    </location>
</feature>
<dbReference type="InterPro" id="IPR036179">
    <property type="entry name" value="Ig-like_dom_sf"/>
</dbReference>
<evidence type="ECO:0000256" key="9">
    <source>
        <dbReference type="PROSITE-ProRule" id="PRU00076"/>
    </source>
</evidence>
<name>A0AA35X2K3_GEOBA</name>
<dbReference type="Pfam" id="PF00047">
    <property type="entry name" value="ig"/>
    <property type="match status" value="1"/>
</dbReference>
<dbReference type="InterPro" id="IPR013783">
    <property type="entry name" value="Ig-like_fold"/>
</dbReference>
<dbReference type="PROSITE" id="PS01186">
    <property type="entry name" value="EGF_2"/>
    <property type="match status" value="1"/>
</dbReference>
<comment type="subcellular location">
    <subcellularLocation>
        <location evidence="1">Cell membrane</location>
    </subcellularLocation>
</comment>
<dbReference type="Gene3D" id="2.60.220.50">
    <property type="match status" value="1"/>
</dbReference>
<evidence type="ECO:0000256" key="10">
    <source>
        <dbReference type="SAM" id="MobiDB-lite"/>
    </source>
</evidence>
<dbReference type="PROSITE" id="PS50221">
    <property type="entry name" value="GAIN_B"/>
    <property type="match status" value="1"/>
</dbReference>
<dbReference type="SMART" id="SM00181">
    <property type="entry name" value="EGF"/>
    <property type="match status" value="1"/>
</dbReference>
<dbReference type="PROSITE" id="PS00010">
    <property type="entry name" value="ASX_HYDROXYL"/>
    <property type="match status" value="1"/>
</dbReference>
<dbReference type="EMBL" id="CASHTH010003294">
    <property type="protein sequence ID" value="CAI8042983.1"/>
    <property type="molecule type" value="Genomic_DNA"/>
</dbReference>
<dbReference type="PROSITE" id="PS00022">
    <property type="entry name" value="EGF_1"/>
    <property type="match status" value="1"/>
</dbReference>
<keyword evidence="3" id="KW-1003">Cell membrane</keyword>
<dbReference type="InterPro" id="IPR000742">
    <property type="entry name" value="EGF"/>
</dbReference>
<feature type="transmembrane region" description="Helical" evidence="11">
    <location>
        <begin position="1078"/>
        <end position="1105"/>
    </location>
</feature>
<comment type="similarity">
    <text evidence="2">Belongs to the G-protein coupled receptor 2 family. Adhesion G-protein coupled receptor (ADGR) subfamily.</text>
</comment>
<evidence type="ECO:0000259" key="14">
    <source>
        <dbReference type="PROSITE" id="PS50835"/>
    </source>
</evidence>
<dbReference type="InterPro" id="IPR013151">
    <property type="entry name" value="Immunoglobulin_dom"/>
</dbReference>
<feature type="domain" description="Ig-like" evidence="14">
    <location>
        <begin position="1"/>
        <end position="74"/>
    </location>
</feature>
<dbReference type="Gene3D" id="2.60.40.10">
    <property type="entry name" value="Immunoglobulins"/>
    <property type="match status" value="4"/>
</dbReference>
<feature type="disulfide bond" evidence="9">
    <location>
        <begin position="315"/>
        <end position="325"/>
    </location>
</feature>
<dbReference type="SMART" id="SM00408">
    <property type="entry name" value="IGc2"/>
    <property type="match status" value="3"/>
</dbReference>
<organism evidence="15 16">
    <name type="scientific">Geodia barretti</name>
    <name type="common">Barrett's horny sponge</name>
    <dbReference type="NCBI Taxonomy" id="519541"/>
    <lineage>
        <taxon>Eukaryota</taxon>
        <taxon>Metazoa</taxon>
        <taxon>Porifera</taxon>
        <taxon>Demospongiae</taxon>
        <taxon>Heteroscleromorpha</taxon>
        <taxon>Tetractinellida</taxon>
        <taxon>Astrophorina</taxon>
        <taxon>Geodiidae</taxon>
        <taxon>Geodia</taxon>
    </lineage>
</organism>
<evidence type="ECO:0000256" key="3">
    <source>
        <dbReference type="ARBA" id="ARBA00022475"/>
    </source>
</evidence>
<keyword evidence="9" id="KW-0245">EGF-like domain</keyword>
<evidence type="ECO:0000313" key="16">
    <source>
        <dbReference type="Proteomes" id="UP001174909"/>
    </source>
</evidence>
<dbReference type="InterPro" id="IPR007110">
    <property type="entry name" value="Ig-like_dom"/>
</dbReference>
<evidence type="ECO:0000256" key="4">
    <source>
        <dbReference type="ARBA" id="ARBA00022692"/>
    </source>
</evidence>
<dbReference type="SUPFAM" id="SSF57196">
    <property type="entry name" value="EGF/Laminin"/>
    <property type="match status" value="1"/>
</dbReference>
<evidence type="ECO:0000256" key="6">
    <source>
        <dbReference type="ARBA" id="ARBA00022989"/>
    </source>
</evidence>
<keyword evidence="8 9" id="KW-1015">Disulfide bond</keyword>
<evidence type="ECO:0000256" key="2">
    <source>
        <dbReference type="ARBA" id="ARBA00007343"/>
    </source>
</evidence>